<keyword evidence="4" id="KW-0443">Lipid metabolism</keyword>
<gene>
    <name evidence="5" type="ORF">PACLA_8A001852</name>
</gene>
<protein>
    <submittedName>
        <fullName evidence="5">Uncharacterized protein</fullName>
    </submittedName>
</protein>
<evidence type="ECO:0000313" key="5">
    <source>
        <dbReference type="EMBL" id="CAB3992783.1"/>
    </source>
</evidence>
<dbReference type="GO" id="GO:0016410">
    <property type="term" value="F:N-acyltransferase activity"/>
    <property type="evidence" value="ECO:0007669"/>
    <property type="project" value="TreeGrafter"/>
</dbReference>
<dbReference type="EMBL" id="CACRXK020002123">
    <property type="protein sequence ID" value="CAB3992783.1"/>
    <property type="molecule type" value="Genomic_DNA"/>
</dbReference>
<evidence type="ECO:0000256" key="4">
    <source>
        <dbReference type="ARBA" id="ARBA00023098"/>
    </source>
</evidence>
<accession>A0A6S7GMH1</accession>
<proteinExistence type="inferred from homology"/>
<comment type="caution">
    <text evidence="5">The sequence shown here is derived from an EMBL/GenBank/DDBJ whole genome shotgun (WGS) entry which is preliminary data.</text>
</comment>
<evidence type="ECO:0000256" key="3">
    <source>
        <dbReference type="ARBA" id="ARBA00022801"/>
    </source>
</evidence>
<dbReference type="Gene3D" id="3.90.1720.10">
    <property type="entry name" value="endopeptidase domain like (from Nostoc punctiforme)"/>
    <property type="match status" value="1"/>
</dbReference>
<keyword evidence="2" id="KW-0808">Transferase</keyword>
<dbReference type="GO" id="GO:0070292">
    <property type="term" value="P:N-acylphosphatidylethanolamine metabolic process"/>
    <property type="evidence" value="ECO:0007669"/>
    <property type="project" value="TreeGrafter"/>
</dbReference>
<dbReference type="InterPro" id="IPR051496">
    <property type="entry name" value="H-rev107_PLA/AT"/>
</dbReference>
<evidence type="ECO:0000256" key="1">
    <source>
        <dbReference type="ARBA" id="ARBA00007824"/>
    </source>
</evidence>
<sequence>MEYKLAEIHEISTLSPATQIAVRGLYANINPSLASLYPLFSSEKYYYHHGVYLGNGKVAHIAGENKADAKPCICDLHQFWKGALDGKLYRVEFHSSVEILPVEKTLTKAQEVLADPSKWPGYQLHNNNCETFATWLTTGIHRSAQVTQAVSFAVNNAIGSLERIFRG</sequence>
<keyword evidence="3" id="KW-0378">Hydrolase</keyword>
<reference evidence="5" key="1">
    <citation type="submission" date="2020-04" db="EMBL/GenBank/DDBJ databases">
        <authorList>
            <person name="Alioto T."/>
            <person name="Alioto T."/>
            <person name="Gomez Garrido J."/>
        </authorList>
    </citation>
    <scope>NUCLEOTIDE SEQUENCE</scope>
    <source>
        <strain evidence="5">A484AB</strain>
    </source>
</reference>
<keyword evidence="6" id="KW-1185">Reference proteome</keyword>
<dbReference type="Proteomes" id="UP001152795">
    <property type="component" value="Unassembled WGS sequence"/>
</dbReference>
<evidence type="ECO:0000256" key="2">
    <source>
        <dbReference type="ARBA" id="ARBA00022679"/>
    </source>
</evidence>
<dbReference type="PANTHER" id="PTHR13943">
    <property type="entry name" value="HRAS-LIKE SUPPRESSOR - RELATED"/>
    <property type="match status" value="1"/>
</dbReference>
<organism evidence="5 6">
    <name type="scientific">Paramuricea clavata</name>
    <name type="common">Red gorgonian</name>
    <name type="synonym">Violescent sea-whip</name>
    <dbReference type="NCBI Taxonomy" id="317549"/>
    <lineage>
        <taxon>Eukaryota</taxon>
        <taxon>Metazoa</taxon>
        <taxon>Cnidaria</taxon>
        <taxon>Anthozoa</taxon>
        <taxon>Octocorallia</taxon>
        <taxon>Malacalcyonacea</taxon>
        <taxon>Plexauridae</taxon>
        <taxon>Paramuricea</taxon>
    </lineage>
</organism>
<dbReference type="GO" id="GO:0004623">
    <property type="term" value="F:phospholipase A2 activity"/>
    <property type="evidence" value="ECO:0007669"/>
    <property type="project" value="TreeGrafter"/>
</dbReference>
<name>A0A6S7GMH1_PARCT</name>
<dbReference type="PROSITE" id="PS51934">
    <property type="entry name" value="LRAT"/>
    <property type="match status" value="1"/>
</dbReference>
<dbReference type="AlphaFoldDB" id="A0A6S7GMH1"/>
<dbReference type="GO" id="GO:0008970">
    <property type="term" value="F:phospholipase A1 activity"/>
    <property type="evidence" value="ECO:0007669"/>
    <property type="project" value="TreeGrafter"/>
</dbReference>
<evidence type="ECO:0000313" key="6">
    <source>
        <dbReference type="Proteomes" id="UP001152795"/>
    </source>
</evidence>
<dbReference type="OrthoDB" id="5976215at2759"/>
<dbReference type="InterPro" id="IPR007053">
    <property type="entry name" value="LRAT_dom"/>
</dbReference>
<dbReference type="GO" id="GO:0005737">
    <property type="term" value="C:cytoplasm"/>
    <property type="evidence" value="ECO:0007669"/>
    <property type="project" value="TreeGrafter"/>
</dbReference>
<dbReference type="Pfam" id="PF04970">
    <property type="entry name" value="LRAT"/>
    <property type="match status" value="1"/>
</dbReference>
<comment type="similarity">
    <text evidence="1">Belongs to the H-rev107 family.</text>
</comment>
<dbReference type="PANTHER" id="PTHR13943:SF77">
    <property type="entry name" value="LRAT DOMAIN-CONTAINING PROTEIN"/>
    <property type="match status" value="1"/>
</dbReference>